<keyword evidence="1" id="KW-0805">Transcription regulation</keyword>
<dbReference type="Gene3D" id="1.10.260.40">
    <property type="entry name" value="lambda repressor-like DNA-binding domains"/>
    <property type="match status" value="1"/>
</dbReference>
<dbReference type="Pfam" id="PF13377">
    <property type="entry name" value="Peripla_BP_3"/>
    <property type="match status" value="1"/>
</dbReference>
<evidence type="ECO:0000256" key="1">
    <source>
        <dbReference type="ARBA" id="ARBA00023015"/>
    </source>
</evidence>
<evidence type="ECO:0000313" key="5">
    <source>
        <dbReference type="EMBL" id="GGP21133.1"/>
    </source>
</evidence>
<dbReference type="CDD" id="cd06267">
    <property type="entry name" value="PBP1_LacI_sugar_binding-like"/>
    <property type="match status" value="1"/>
</dbReference>
<dbReference type="PANTHER" id="PTHR30146:SF109">
    <property type="entry name" value="HTH-TYPE TRANSCRIPTIONAL REGULATOR GALS"/>
    <property type="match status" value="1"/>
</dbReference>
<keyword evidence="6" id="KW-1185">Reference proteome</keyword>
<name>A0ABQ2P8U6_9NEIS</name>
<dbReference type="PANTHER" id="PTHR30146">
    <property type="entry name" value="LACI-RELATED TRANSCRIPTIONAL REPRESSOR"/>
    <property type="match status" value="1"/>
</dbReference>
<dbReference type="InterPro" id="IPR000843">
    <property type="entry name" value="HTH_LacI"/>
</dbReference>
<evidence type="ECO:0000259" key="4">
    <source>
        <dbReference type="PROSITE" id="PS50932"/>
    </source>
</evidence>
<evidence type="ECO:0000256" key="2">
    <source>
        <dbReference type="ARBA" id="ARBA00023125"/>
    </source>
</evidence>
<sequence length="338" mass="36053">MSKSDVTLLAIANAAGVSQMTVSRALSNKPGVSRAKREEILRIAAEQGYVVNRTQQKSSSRRSHVIGLVTAELHNPFVSELVAGVGRAARTAGYELLVYSLVEPDQPPLPRVIKLMQQVIDGIIALLPYEHSYLEVLADARVPIITVDQYGRFVRFPSIAADSYAGACMAVRHLLGLGHKRIAFLTGDERLASAQDRHRAYLDTLTQAGIAIDPELVLAGNYSLSRGQSVVKSLLALKDRPTAVFAANDMSAIGVLAGLKEAGLRVPEEMSVIGFDDIPGAAQCHPALTTIRQPIQQMGRSAVNTLLALIAGLEAASPQIVLPTELVVRASTGVPRGG</sequence>
<keyword evidence="3" id="KW-0804">Transcription</keyword>
<dbReference type="RefSeq" id="WP_188704094.1">
    <property type="nucleotide sequence ID" value="NZ_BMLX01000002.1"/>
</dbReference>
<dbReference type="Gene3D" id="3.40.50.2300">
    <property type="match status" value="2"/>
</dbReference>
<feature type="domain" description="HTH lacI-type" evidence="4">
    <location>
        <begin position="6"/>
        <end position="60"/>
    </location>
</feature>
<dbReference type="Proteomes" id="UP000637267">
    <property type="component" value="Unassembled WGS sequence"/>
</dbReference>
<comment type="caution">
    <text evidence="5">The sequence shown here is derived from an EMBL/GenBank/DDBJ whole genome shotgun (WGS) entry which is preliminary data.</text>
</comment>
<gene>
    <name evidence="5" type="primary">lacI</name>
    <name evidence="5" type="ORF">GCM10010970_18980</name>
</gene>
<dbReference type="SUPFAM" id="SSF53822">
    <property type="entry name" value="Periplasmic binding protein-like I"/>
    <property type="match status" value="1"/>
</dbReference>
<dbReference type="SMART" id="SM00354">
    <property type="entry name" value="HTH_LACI"/>
    <property type="match status" value="1"/>
</dbReference>
<dbReference type="PROSITE" id="PS50932">
    <property type="entry name" value="HTH_LACI_2"/>
    <property type="match status" value="1"/>
</dbReference>
<proteinExistence type="predicted"/>
<dbReference type="CDD" id="cd01392">
    <property type="entry name" value="HTH_LacI"/>
    <property type="match status" value="1"/>
</dbReference>
<dbReference type="SUPFAM" id="SSF47413">
    <property type="entry name" value="lambda repressor-like DNA-binding domains"/>
    <property type="match status" value="1"/>
</dbReference>
<evidence type="ECO:0000313" key="6">
    <source>
        <dbReference type="Proteomes" id="UP000637267"/>
    </source>
</evidence>
<dbReference type="InterPro" id="IPR010982">
    <property type="entry name" value="Lambda_DNA-bd_dom_sf"/>
</dbReference>
<evidence type="ECO:0000256" key="3">
    <source>
        <dbReference type="ARBA" id="ARBA00023163"/>
    </source>
</evidence>
<dbReference type="Pfam" id="PF00356">
    <property type="entry name" value="LacI"/>
    <property type="match status" value="1"/>
</dbReference>
<organism evidence="5 6">
    <name type="scientific">Silvimonas iriomotensis</name>
    <dbReference type="NCBI Taxonomy" id="449662"/>
    <lineage>
        <taxon>Bacteria</taxon>
        <taxon>Pseudomonadati</taxon>
        <taxon>Pseudomonadota</taxon>
        <taxon>Betaproteobacteria</taxon>
        <taxon>Neisseriales</taxon>
        <taxon>Chitinibacteraceae</taxon>
        <taxon>Silvimonas</taxon>
    </lineage>
</organism>
<dbReference type="InterPro" id="IPR028082">
    <property type="entry name" value="Peripla_BP_I"/>
</dbReference>
<reference evidence="6" key="1">
    <citation type="journal article" date="2019" name="Int. J. Syst. Evol. Microbiol.">
        <title>The Global Catalogue of Microorganisms (GCM) 10K type strain sequencing project: providing services to taxonomists for standard genome sequencing and annotation.</title>
        <authorList>
            <consortium name="The Broad Institute Genomics Platform"/>
            <consortium name="The Broad Institute Genome Sequencing Center for Infectious Disease"/>
            <person name="Wu L."/>
            <person name="Ma J."/>
        </authorList>
    </citation>
    <scope>NUCLEOTIDE SEQUENCE [LARGE SCALE GENOMIC DNA]</scope>
    <source>
        <strain evidence="6">CGMCC 1.8859</strain>
    </source>
</reference>
<protein>
    <submittedName>
        <fullName evidence="5">LacI family transcriptional regulator</fullName>
    </submittedName>
</protein>
<dbReference type="EMBL" id="BMLX01000002">
    <property type="protein sequence ID" value="GGP21133.1"/>
    <property type="molecule type" value="Genomic_DNA"/>
</dbReference>
<keyword evidence="2" id="KW-0238">DNA-binding</keyword>
<accession>A0ABQ2P8U6</accession>
<dbReference type="InterPro" id="IPR046335">
    <property type="entry name" value="LacI/GalR-like_sensor"/>
</dbReference>